<evidence type="ECO:0000256" key="9">
    <source>
        <dbReference type="ARBA" id="ARBA00022840"/>
    </source>
</evidence>
<dbReference type="PANTHER" id="PTHR14950:SF37">
    <property type="entry name" value="ENDORIBONUCLEASE DICER"/>
    <property type="match status" value="1"/>
</dbReference>
<evidence type="ECO:0000256" key="3">
    <source>
        <dbReference type="ARBA" id="ARBA00022721"/>
    </source>
</evidence>
<dbReference type="EMBL" id="JPKY01000170">
    <property type="protein sequence ID" value="KFH40762.1"/>
    <property type="molecule type" value="Genomic_DNA"/>
</dbReference>
<evidence type="ECO:0000259" key="19">
    <source>
        <dbReference type="PROSITE" id="PS51192"/>
    </source>
</evidence>
<dbReference type="SUPFAM" id="SSF54768">
    <property type="entry name" value="dsRNA-binding domain-like"/>
    <property type="match status" value="1"/>
</dbReference>
<evidence type="ECO:0000256" key="13">
    <source>
        <dbReference type="ARBA" id="ARBA00023211"/>
    </source>
</evidence>
<dbReference type="CDD" id="cd00593">
    <property type="entry name" value="RIBOc"/>
    <property type="match status" value="2"/>
</dbReference>
<evidence type="ECO:0000256" key="8">
    <source>
        <dbReference type="ARBA" id="ARBA00022806"/>
    </source>
</evidence>
<dbReference type="GO" id="GO:0004525">
    <property type="term" value="F:ribonuclease III activity"/>
    <property type="evidence" value="ECO:0007669"/>
    <property type="project" value="InterPro"/>
</dbReference>
<feature type="region of interest" description="Disordered" evidence="16">
    <location>
        <begin position="46"/>
        <end position="108"/>
    </location>
</feature>
<dbReference type="GO" id="GO:0051607">
    <property type="term" value="P:defense response to virus"/>
    <property type="evidence" value="ECO:0007669"/>
    <property type="project" value="UniProtKB-KW"/>
</dbReference>
<dbReference type="SMART" id="SM00535">
    <property type="entry name" value="RIBOc"/>
    <property type="match status" value="2"/>
</dbReference>
<keyword evidence="4" id="KW-0479">Metal-binding</keyword>
<feature type="domain" description="Dicer dsRNA-binding fold" evidence="21">
    <location>
        <begin position="648"/>
        <end position="741"/>
    </location>
</feature>
<dbReference type="Gene3D" id="3.40.50.300">
    <property type="entry name" value="P-loop containing nucleotide triphosphate hydrolases"/>
    <property type="match status" value="2"/>
</dbReference>
<evidence type="ECO:0000259" key="18">
    <source>
        <dbReference type="PROSITE" id="PS50142"/>
    </source>
</evidence>
<dbReference type="PROSITE" id="PS00517">
    <property type="entry name" value="RNASE_3_1"/>
    <property type="match status" value="1"/>
</dbReference>
<dbReference type="HOGENOM" id="CLU_000907_4_6_1"/>
<dbReference type="InterPro" id="IPR014001">
    <property type="entry name" value="Helicase_ATP-bd"/>
</dbReference>
<name>A0A086SUI0_HAPC1</name>
<evidence type="ECO:0000256" key="2">
    <source>
        <dbReference type="ARBA" id="ARBA00001946"/>
    </source>
</evidence>
<keyword evidence="6" id="KW-0547">Nucleotide-binding</keyword>
<dbReference type="GO" id="GO:0046872">
    <property type="term" value="F:metal ion binding"/>
    <property type="evidence" value="ECO:0007669"/>
    <property type="project" value="UniProtKB-KW"/>
</dbReference>
<dbReference type="InterPro" id="IPR001650">
    <property type="entry name" value="Helicase_C-like"/>
</dbReference>
<evidence type="ECO:0000256" key="5">
    <source>
        <dbReference type="ARBA" id="ARBA00022737"/>
    </source>
</evidence>
<reference evidence="23" key="1">
    <citation type="journal article" date="2014" name="Genome Announc.">
        <title>Genome sequence and annotation of Acremonium chrysogenum, producer of the beta-lactam antibiotic cephalosporin C.</title>
        <authorList>
            <person name="Terfehr D."/>
            <person name="Dahlmann T.A."/>
            <person name="Specht T."/>
            <person name="Zadra I."/>
            <person name="Kuernsteiner H."/>
            <person name="Kueck U."/>
        </authorList>
    </citation>
    <scope>NUCLEOTIDE SEQUENCE [LARGE SCALE GENOMIC DNA]</scope>
    <source>
        <strain evidence="23">ATCC 11550 / CBS 779.69 / DSM 880 / IAM 14645 / JCM 23072 / IMI 49137</strain>
    </source>
</reference>
<dbReference type="GO" id="GO:0003723">
    <property type="term" value="F:RNA binding"/>
    <property type="evidence" value="ECO:0007669"/>
    <property type="project" value="UniProtKB-UniRule"/>
</dbReference>
<evidence type="ECO:0000256" key="10">
    <source>
        <dbReference type="ARBA" id="ARBA00022842"/>
    </source>
</evidence>
<keyword evidence="5" id="KW-0677">Repeat</keyword>
<dbReference type="PROSITE" id="PS51194">
    <property type="entry name" value="HELICASE_CTER"/>
    <property type="match status" value="1"/>
</dbReference>
<feature type="domain" description="Helicase ATP-binding" evidence="19">
    <location>
        <begin position="117"/>
        <end position="294"/>
    </location>
</feature>
<dbReference type="PROSITE" id="PS50142">
    <property type="entry name" value="RNASE_3_2"/>
    <property type="match status" value="2"/>
</dbReference>
<organism evidence="22 23">
    <name type="scientific">Hapsidospora chrysogenum (strain ATCC 11550 / CBS 779.69 / DSM 880 / IAM 14645 / JCM 23072 / IMI 49137)</name>
    <name type="common">Acremonium chrysogenum</name>
    <dbReference type="NCBI Taxonomy" id="857340"/>
    <lineage>
        <taxon>Eukaryota</taxon>
        <taxon>Fungi</taxon>
        <taxon>Dikarya</taxon>
        <taxon>Ascomycota</taxon>
        <taxon>Pezizomycotina</taxon>
        <taxon>Sordariomycetes</taxon>
        <taxon>Hypocreomycetidae</taxon>
        <taxon>Hypocreales</taxon>
        <taxon>Bionectriaceae</taxon>
        <taxon>Hapsidospora</taxon>
    </lineage>
</organism>
<sequence length="1469" mass="165113">MQNVEAILRPNASVDCSLALTAAVLHQPSRHNSSFRVPYPGWRAMMPGVSDGPRAGDDSSENTSEASDHDPAFVPVSQPEEPLSPPASGSSSGSQSPRKGATKEEEVMESRAYQLEMLGKSLERNTIVAMDTGSGKTQVALLRIRAELERCPSENMVWFLAPTVLLCSQQFDVIQRIMPSIPAKLLTGACNVDTWSESVWAPVLKGTRVVVSTPQILNDALHHGFVRMDTLALLVFDEAHNCVGKAAGSKVMIDYYRPRKRNGDDVPSILGLTASPSMRSKTGDMEKLEEILDSRCISPTLHRQELLKCVKKPRIYHVDYTLSPLPTYTPAIQSLRDVYDSLDIRDDPAVLHLVADLTERKRRLLVKMIEKHDTYTQNQIKGLYSRSLGISRQLGTWAADRYLWRAITEHLGRFDAEDEIPDKWTSQEKQYLSAALRKVVVVAPPAGPTDVSDKARLLIQELLASTQESPVCIVFAQERATVSALYELLTACTEINKKFRIGIVMGTSNYQGRRRNMYDLSRNADVDLSVLQKFRSGHINLLLATSVLEEGIDVPACNLVICFDELQSFKAFIQRRGRARQRESSLVLFFERSNRITDLWEAMEKEMKRQYEDEDRLRQDIEVPEHDEQSQSVFEVESTGAKIGLDEAKQHLEHFCRTLCRGEFVDARPDYIVHRDGVAISATVILPPFLPKEVRQAESRSSWKSESNATKDAAFQAYVALYDAGLVNDNLLPFKPDQLPGIETRAPIAEVESSFNPWKDVAQAWKAGGPRWVYTFTYYDEKNKAMGEYDITLPVYLDQPRPIQIFKDYEIIWELRSSTGRQVSSSEAEEMPDHTSTLLSLHFGHRWPVYEKGHVIRVTSKDALLSRDHIGSQPLESGMEGAKMHQYLIRDHLGTPYLYQALLPSKPAPELVGKHPADYEMAPEDVPYVVLKKWTKRADFLHRLVPGPSRAASSKPYGTVLPLRWAKVDTVRLDRAQFGMLIPSIIHELEVMLVTKHLASTLLSPLCISKLGLVREAISAGGACEPFNYERLELLGDSILKYCAVLLAASKHPEWPEGYLSFFKEQLISNSRLSRASIESGLAKYILTKPFKGNKWRPLYLEDILGQDHESNKDRELSTKTLADVVEALIGAAYQDGGLSKATKCISLFVHEQSWPDMDECRKTLYNLQPETSTQPSILAPLEEIIGYKFQKKSLLVEAMTHASFVTGDILRSLERLEFLGDAVLDYIIVTRLFAADPPLKHDQMHLVKTAMVNGDFLAFISFESRVHREEAVVTDDLEVETRDVAIPLWKFMRHSSMAIGLEQTMAAKRHQELRGDIRAAMETGTHYPWALLAKLQARKFFSDIVEALLGAVWVDSGSMEVCRGVVERLGILPYLERILRDGVEVQHPKEVLGKFAVTETVRYETEVVVNSEGDREFACNVHVGSRMVTRVEGGVSKEEVKTKAATEAVRILRVEMDAMDLDRGGHLG</sequence>
<evidence type="ECO:0000256" key="12">
    <source>
        <dbReference type="ARBA" id="ARBA00023118"/>
    </source>
</evidence>
<evidence type="ECO:0000256" key="4">
    <source>
        <dbReference type="ARBA" id="ARBA00022723"/>
    </source>
</evidence>
<comment type="caution">
    <text evidence="22">The sequence shown here is derived from an EMBL/GenBank/DDBJ whole genome shotgun (WGS) entry which is preliminary data.</text>
</comment>
<dbReference type="SUPFAM" id="SSF52540">
    <property type="entry name" value="P-loop containing nucleoside triphosphate hydrolases"/>
    <property type="match status" value="1"/>
</dbReference>
<dbReference type="GO" id="GO:0030422">
    <property type="term" value="P:siRNA processing"/>
    <property type="evidence" value="ECO:0007669"/>
    <property type="project" value="TreeGrafter"/>
</dbReference>
<dbReference type="InterPro" id="IPR005034">
    <property type="entry name" value="Dicer_dimerisation"/>
</dbReference>
<evidence type="ECO:0000259" key="17">
    <source>
        <dbReference type="PROSITE" id="PS50137"/>
    </source>
</evidence>
<evidence type="ECO:0000259" key="21">
    <source>
        <dbReference type="PROSITE" id="PS51327"/>
    </source>
</evidence>
<accession>A0A086SUI0</accession>
<dbReference type="PROSITE" id="PS51327">
    <property type="entry name" value="DICER_DSRBF"/>
    <property type="match status" value="1"/>
</dbReference>
<dbReference type="Pfam" id="PF00271">
    <property type="entry name" value="Helicase_C"/>
    <property type="match status" value="1"/>
</dbReference>
<dbReference type="Gene3D" id="3.30.160.380">
    <property type="entry name" value="Dicer dimerisation domain"/>
    <property type="match status" value="1"/>
</dbReference>
<evidence type="ECO:0000313" key="23">
    <source>
        <dbReference type="Proteomes" id="UP000029964"/>
    </source>
</evidence>
<dbReference type="Proteomes" id="UP000029964">
    <property type="component" value="Unassembled WGS sequence"/>
</dbReference>
<dbReference type="OrthoDB" id="416741at2759"/>
<dbReference type="Gene3D" id="1.10.1520.10">
    <property type="entry name" value="Ribonuclease III domain"/>
    <property type="match status" value="2"/>
</dbReference>
<feature type="domain" description="Helicase C-terminal" evidence="20">
    <location>
        <begin position="458"/>
        <end position="618"/>
    </location>
</feature>
<dbReference type="InterPro" id="IPR038248">
    <property type="entry name" value="Dicer_dimer_sf"/>
</dbReference>
<evidence type="ECO:0000256" key="15">
    <source>
        <dbReference type="PROSITE-ProRule" id="PRU00657"/>
    </source>
</evidence>
<keyword evidence="7" id="KW-0378">Hydrolase</keyword>
<comment type="similarity">
    <text evidence="15">Belongs to the helicase family. Dicer subfamily.</text>
</comment>
<evidence type="ECO:0000256" key="7">
    <source>
        <dbReference type="ARBA" id="ARBA00022801"/>
    </source>
</evidence>
<comment type="cofactor">
    <cofactor evidence="1">
        <name>Mn(2+)</name>
        <dbReference type="ChEBI" id="CHEBI:29035"/>
    </cofactor>
</comment>
<dbReference type="GO" id="GO:0050688">
    <property type="term" value="P:regulation of defense response to virus"/>
    <property type="evidence" value="ECO:0007669"/>
    <property type="project" value="UniProtKB-KW"/>
</dbReference>
<evidence type="ECO:0000256" key="1">
    <source>
        <dbReference type="ARBA" id="ARBA00001936"/>
    </source>
</evidence>
<dbReference type="InterPro" id="IPR014720">
    <property type="entry name" value="dsRBD_dom"/>
</dbReference>
<evidence type="ECO:0000256" key="11">
    <source>
        <dbReference type="ARBA" id="ARBA00022884"/>
    </source>
</evidence>
<dbReference type="GO" id="GO:0005524">
    <property type="term" value="F:ATP binding"/>
    <property type="evidence" value="ECO:0007669"/>
    <property type="project" value="UniProtKB-KW"/>
</dbReference>
<feature type="compositionally biased region" description="Low complexity" evidence="16">
    <location>
        <begin position="86"/>
        <end position="97"/>
    </location>
</feature>
<keyword evidence="23" id="KW-1185">Reference proteome</keyword>
<feature type="domain" description="RNase III" evidence="18">
    <location>
        <begin position="1013"/>
        <end position="1138"/>
    </location>
</feature>
<dbReference type="InterPro" id="IPR000999">
    <property type="entry name" value="RNase_III_dom"/>
</dbReference>
<keyword evidence="3" id="KW-0930">Antiviral protein</keyword>
<evidence type="ECO:0000313" key="22">
    <source>
        <dbReference type="EMBL" id="KFH40762.1"/>
    </source>
</evidence>
<dbReference type="PROSITE" id="PS51192">
    <property type="entry name" value="HELICASE_ATP_BIND_1"/>
    <property type="match status" value="1"/>
</dbReference>
<dbReference type="SMART" id="SM00487">
    <property type="entry name" value="DEXDc"/>
    <property type="match status" value="1"/>
</dbReference>
<dbReference type="GO" id="GO:0005737">
    <property type="term" value="C:cytoplasm"/>
    <property type="evidence" value="ECO:0007669"/>
    <property type="project" value="TreeGrafter"/>
</dbReference>
<keyword evidence="9" id="KW-0067">ATP-binding</keyword>
<dbReference type="GO" id="GO:0004386">
    <property type="term" value="F:helicase activity"/>
    <property type="evidence" value="ECO:0007669"/>
    <property type="project" value="UniProtKB-KW"/>
</dbReference>
<keyword evidence="11 15" id="KW-0694">RNA-binding</keyword>
<dbReference type="SMART" id="SM00490">
    <property type="entry name" value="HELICc"/>
    <property type="match status" value="1"/>
</dbReference>
<dbReference type="SUPFAM" id="SSF69065">
    <property type="entry name" value="RNase III domain-like"/>
    <property type="match status" value="2"/>
</dbReference>
<comment type="function">
    <text evidence="14">Dicer-like endonuclease involved in cleaving double-stranded RNA in the RNA interference (RNAi) pathway. Produces 21 to 25 bp dsRNAs (siRNAs) which target the selective destruction of homologous RNAs leading to sequence-specific suppression of gene expression, called post-transcriptional gene silencing (PTGS). Part of a broad host defense response against viral infection and transposons.</text>
</comment>
<dbReference type="Pfam" id="PF00270">
    <property type="entry name" value="DEAD"/>
    <property type="match status" value="1"/>
</dbReference>
<feature type="domain" description="DRBM" evidence="17">
    <location>
        <begin position="1388"/>
        <end position="1455"/>
    </location>
</feature>
<dbReference type="InterPro" id="IPR027417">
    <property type="entry name" value="P-loop_NTPase"/>
</dbReference>
<keyword evidence="8" id="KW-0347">Helicase</keyword>
<keyword evidence="10" id="KW-0460">Magnesium</keyword>
<feature type="domain" description="RNase III" evidence="18">
    <location>
        <begin position="1179"/>
        <end position="1358"/>
    </location>
</feature>
<protein>
    <submittedName>
        <fullName evidence="22">Dicer-like protein-like protein</fullName>
    </submittedName>
</protein>
<keyword evidence="13" id="KW-0464">Manganese</keyword>
<dbReference type="PANTHER" id="PTHR14950">
    <property type="entry name" value="DICER-RELATED"/>
    <property type="match status" value="1"/>
</dbReference>
<keyword evidence="12" id="KW-0051">Antiviral defense</keyword>
<evidence type="ECO:0000256" key="6">
    <source>
        <dbReference type="ARBA" id="ARBA00022741"/>
    </source>
</evidence>
<evidence type="ECO:0000256" key="16">
    <source>
        <dbReference type="SAM" id="MobiDB-lite"/>
    </source>
</evidence>
<dbReference type="GO" id="GO:0005634">
    <property type="term" value="C:nucleus"/>
    <property type="evidence" value="ECO:0007669"/>
    <property type="project" value="TreeGrafter"/>
</dbReference>
<dbReference type="Pfam" id="PF03368">
    <property type="entry name" value="Dicer_dimer"/>
    <property type="match status" value="1"/>
</dbReference>
<proteinExistence type="inferred from homology"/>
<gene>
    <name evidence="22" type="ORF">ACRE_085440</name>
</gene>
<dbReference type="STRING" id="857340.A0A086SUI0"/>
<evidence type="ECO:0000259" key="20">
    <source>
        <dbReference type="PROSITE" id="PS51194"/>
    </source>
</evidence>
<dbReference type="InterPro" id="IPR011545">
    <property type="entry name" value="DEAD/DEAH_box_helicase_dom"/>
</dbReference>
<dbReference type="InterPro" id="IPR036389">
    <property type="entry name" value="RNase_III_sf"/>
</dbReference>
<comment type="cofactor">
    <cofactor evidence="2">
        <name>Mg(2+)</name>
        <dbReference type="ChEBI" id="CHEBI:18420"/>
    </cofactor>
</comment>
<dbReference type="FunFam" id="1.10.1520.10:FF:000032">
    <property type="entry name" value="Dicer-like protein 2"/>
    <property type="match status" value="1"/>
</dbReference>
<dbReference type="Pfam" id="PF00636">
    <property type="entry name" value="Ribonuclease_3"/>
    <property type="match status" value="2"/>
</dbReference>
<dbReference type="PROSITE" id="PS50137">
    <property type="entry name" value="DS_RBD"/>
    <property type="match status" value="1"/>
</dbReference>
<evidence type="ECO:0000256" key="14">
    <source>
        <dbReference type="ARBA" id="ARBA00025403"/>
    </source>
</evidence>